<comment type="caution">
    <text evidence="3">The sequence shown here is derived from an EMBL/GenBank/DDBJ whole genome shotgun (WGS) entry which is preliminary data.</text>
</comment>
<evidence type="ECO:0000313" key="4">
    <source>
        <dbReference type="Proteomes" id="UP000035100"/>
    </source>
</evidence>
<feature type="chain" id="PRO_5002235922" evidence="1">
    <location>
        <begin position="34"/>
        <end position="236"/>
    </location>
</feature>
<dbReference type="OrthoDB" id="7840049at2"/>
<sequence length="236" mass="23787">MRTAASRTRPAWAGAARLAAAFLGLSCAGPARADGLLAIGDSLLSIHAEAGASVPDVVASELGMEVENRAVSGTVFGALPIALPDEAVIGTQWIGGDWDWVLLSGGANDIALGCGCLIGCGRVLGRLISEDGTHGLVPDLAADVRGTGAGLAVVLYAPPGGPGTGFDACLPLLDAYRERLDALAAADPGIRVIDAGTVIARGQTDLYEPDLIHPSPEGAARLGRLVADVIATPPSR</sequence>
<dbReference type="Pfam" id="PF13472">
    <property type="entry name" value="Lipase_GDSL_2"/>
    <property type="match status" value="1"/>
</dbReference>
<organism evidence="3 4">
    <name type="scientific">Wenxinia marina DSM 24838</name>
    <dbReference type="NCBI Taxonomy" id="1123501"/>
    <lineage>
        <taxon>Bacteria</taxon>
        <taxon>Pseudomonadati</taxon>
        <taxon>Pseudomonadota</taxon>
        <taxon>Alphaproteobacteria</taxon>
        <taxon>Rhodobacterales</taxon>
        <taxon>Roseobacteraceae</taxon>
        <taxon>Wenxinia</taxon>
    </lineage>
</organism>
<dbReference type="Gene3D" id="3.40.50.1110">
    <property type="entry name" value="SGNH hydrolase"/>
    <property type="match status" value="1"/>
</dbReference>
<evidence type="ECO:0000259" key="2">
    <source>
        <dbReference type="Pfam" id="PF13472"/>
    </source>
</evidence>
<evidence type="ECO:0000256" key="1">
    <source>
        <dbReference type="SAM" id="SignalP"/>
    </source>
</evidence>
<keyword evidence="1" id="KW-0732">Signal</keyword>
<keyword evidence="4" id="KW-1185">Reference proteome</keyword>
<protein>
    <submittedName>
        <fullName evidence="3">Lysophospholipase L1</fullName>
    </submittedName>
</protein>
<dbReference type="Proteomes" id="UP000035100">
    <property type="component" value="Unassembled WGS sequence"/>
</dbReference>
<dbReference type="AlphaFoldDB" id="A0A0D0Q8W9"/>
<dbReference type="STRING" id="1123501.Wenmar_00233"/>
<dbReference type="InterPro" id="IPR036514">
    <property type="entry name" value="SGNH_hydro_sf"/>
</dbReference>
<reference evidence="3 4" key="1">
    <citation type="submission" date="2013-01" db="EMBL/GenBank/DDBJ databases">
        <authorList>
            <person name="Fiebig A."/>
            <person name="Goeker M."/>
            <person name="Klenk H.-P.P."/>
        </authorList>
    </citation>
    <scope>NUCLEOTIDE SEQUENCE [LARGE SCALE GENOMIC DNA]</scope>
    <source>
        <strain evidence="3 4">DSM 24838</strain>
    </source>
</reference>
<feature type="signal peptide" evidence="1">
    <location>
        <begin position="1"/>
        <end position="33"/>
    </location>
</feature>
<dbReference type="GO" id="GO:0016788">
    <property type="term" value="F:hydrolase activity, acting on ester bonds"/>
    <property type="evidence" value="ECO:0007669"/>
    <property type="project" value="UniProtKB-ARBA"/>
</dbReference>
<dbReference type="EMBL" id="AONG01000003">
    <property type="protein sequence ID" value="KIQ70859.1"/>
    <property type="molecule type" value="Genomic_DNA"/>
</dbReference>
<evidence type="ECO:0000313" key="3">
    <source>
        <dbReference type="EMBL" id="KIQ70859.1"/>
    </source>
</evidence>
<accession>A0A0D0Q8W9</accession>
<dbReference type="eggNOG" id="COG2755">
    <property type="taxonomic scope" value="Bacteria"/>
</dbReference>
<dbReference type="CDD" id="cd00229">
    <property type="entry name" value="SGNH_hydrolase"/>
    <property type="match status" value="1"/>
</dbReference>
<proteinExistence type="predicted"/>
<dbReference type="InterPro" id="IPR013830">
    <property type="entry name" value="SGNH_hydro"/>
</dbReference>
<dbReference type="RefSeq" id="WP_018304365.1">
    <property type="nucleotide sequence ID" value="NZ_KB902313.1"/>
</dbReference>
<name>A0A0D0Q8W9_9RHOB</name>
<feature type="domain" description="SGNH hydrolase-type esterase" evidence="2">
    <location>
        <begin position="38"/>
        <end position="220"/>
    </location>
</feature>
<gene>
    <name evidence="3" type="ORF">Wenmar_00233</name>
</gene>
<dbReference type="SUPFAM" id="SSF52266">
    <property type="entry name" value="SGNH hydrolase"/>
    <property type="match status" value="1"/>
</dbReference>